<sequence>MKTFVKPYLLLMILSLVLVTAACGTAANNGDNHGAASNSQAGHEDGHPASQDDVSPGDEEQLDEPITIEHAMGTETIDTYPKKVVVLEWSLAENMLALGVQPVGVADMEGYKNWVGAGEFDASVIDVGTRQEPDLEAIAALEPDLIFAVDFRVAHSYEQLDRIAPTIVFGSEFEENLRDPYHYMEETFYTMAQVLGKTEKAEEVMAHLEGAFENASQALKDAGRDGAPFVISQAWTNQNAAVMRLFTTNSMGSQLLEKIGLHNAFESDVFQPNGFETASVERLADVQDANFFYIAQDDDNPFENQLKDNAVWNGLNFVKENRYYALGGDMWLFGGPLSSERVVEKAVELLTQ</sequence>
<proteinExistence type="inferred from homology"/>
<dbReference type="PANTHER" id="PTHR30532">
    <property type="entry name" value="IRON III DICITRATE-BINDING PERIPLASMIC PROTEIN"/>
    <property type="match status" value="1"/>
</dbReference>
<dbReference type="Pfam" id="PF01497">
    <property type="entry name" value="Peripla_BP_2"/>
    <property type="match status" value="1"/>
</dbReference>
<organism evidence="8 9">
    <name type="scientific">Xylanibacillus composti</name>
    <dbReference type="NCBI Taxonomy" id="1572762"/>
    <lineage>
        <taxon>Bacteria</taxon>
        <taxon>Bacillati</taxon>
        <taxon>Bacillota</taxon>
        <taxon>Bacilli</taxon>
        <taxon>Bacillales</taxon>
        <taxon>Paenibacillaceae</taxon>
        <taxon>Xylanibacillus</taxon>
    </lineage>
</organism>
<reference evidence="8" key="1">
    <citation type="submission" date="2021-04" db="EMBL/GenBank/DDBJ databases">
        <title>Draft genome sequence of Xylanibacillus composti strain K13.</title>
        <authorList>
            <person name="Uke A."/>
            <person name="Chhe C."/>
            <person name="Baramee S."/>
            <person name="Kosugi A."/>
        </authorList>
    </citation>
    <scope>NUCLEOTIDE SEQUENCE</scope>
    <source>
        <strain evidence="8">K13</strain>
    </source>
</reference>
<dbReference type="InterPro" id="IPR002491">
    <property type="entry name" value="ABC_transptr_periplasmic_BD"/>
</dbReference>
<feature type="region of interest" description="Disordered" evidence="5">
    <location>
        <begin position="33"/>
        <end position="61"/>
    </location>
</feature>
<evidence type="ECO:0000313" key="8">
    <source>
        <dbReference type="EMBL" id="GIQ70522.1"/>
    </source>
</evidence>
<dbReference type="GO" id="GO:1901678">
    <property type="term" value="P:iron coordination entity transport"/>
    <property type="evidence" value="ECO:0007669"/>
    <property type="project" value="UniProtKB-ARBA"/>
</dbReference>
<evidence type="ECO:0000256" key="4">
    <source>
        <dbReference type="ARBA" id="ARBA00022729"/>
    </source>
</evidence>
<evidence type="ECO:0000259" key="7">
    <source>
        <dbReference type="PROSITE" id="PS50983"/>
    </source>
</evidence>
<dbReference type="RefSeq" id="WP_213413338.1">
    <property type="nucleotide sequence ID" value="NZ_BOVK01000050.1"/>
</dbReference>
<comment type="similarity">
    <text evidence="2">Belongs to the bacterial solute-binding protein 8 family.</text>
</comment>
<comment type="caution">
    <text evidence="8">The sequence shown here is derived from an EMBL/GenBank/DDBJ whole genome shotgun (WGS) entry which is preliminary data.</text>
</comment>
<dbReference type="GO" id="GO:0030288">
    <property type="term" value="C:outer membrane-bounded periplasmic space"/>
    <property type="evidence" value="ECO:0007669"/>
    <property type="project" value="TreeGrafter"/>
</dbReference>
<dbReference type="Gene3D" id="3.40.50.1980">
    <property type="entry name" value="Nitrogenase molybdenum iron protein domain"/>
    <property type="match status" value="2"/>
</dbReference>
<protein>
    <submittedName>
        <fullName evidence="8">Ferrichrome ABC transporter substrate-binding protein</fullName>
    </submittedName>
</protein>
<gene>
    <name evidence="8" type="ORF">XYCOK13_33460</name>
</gene>
<dbReference type="PANTHER" id="PTHR30532:SF29">
    <property type="entry name" value="FE(3+) DICITRATE-BINDING PERIPLASMIC PROTEIN"/>
    <property type="match status" value="1"/>
</dbReference>
<evidence type="ECO:0000256" key="5">
    <source>
        <dbReference type="SAM" id="MobiDB-lite"/>
    </source>
</evidence>
<evidence type="ECO:0000256" key="3">
    <source>
        <dbReference type="ARBA" id="ARBA00022448"/>
    </source>
</evidence>
<keyword evidence="9" id="KW-1185">Reference proteome</keyword>
<comment type="subcellular location">
    <subcellularLocation>
        <location evidence="1">Cell envelope</location>
    </subcellularLocation>
</comment>
<evidence type="ECO:0000256" key="2">
    <source>
        <dbReference type="ARBA" id="ARBA00008814"/>
    </source>
</evidence>
<dbReference type="InterPro" id="IPR051313">
    <property type="entry name" value="Bact_iron-sidero_bind"/>
</dbReference>
<dbReference type="CDD" id="cd01146">
    <property type="entry name" value="FhuD"/>
    <property type="match status" value="1"/>
</dbReference>
<keyword evidence="3" id="KW-0813">Transport</keyword>
<dbReference type="AlphaFoldDB" id="A0A8J4M3W7"/>
<feature type="chain" id="PRO_5038526452" evidence="6">
    <location>
        <begin position="22"/>
        <end position="352"/>
    </location>
</feature>
<dbReference type="SUPFAM" id="SSF53807">
    <property type="entry name" value="Helical backbone' metal receptor"/>
    <property type="match status" value="1"/>
</dbReference>
<feature type="signal peptide" evidence="6">
    <location>
        <begin position="1"/>
        <end position="21"/>
    </location>
</feature>
<dbReference type="EMBL" id="BOVK01000050">
    <property type="protein sequence ID" value="GIQ70522.1"/>
    <property type="molecule type" value="Genomic_DNA"/>
</dbReference>
<evidence type="ECO:0000256" key="6">
    <source>
        <dbReference type="SAM" id="SignalP"/>
    </source>
</evidence>
<feature type="domain" description="Fe/B12 periplasmic-binding" evidence="7">
    <location>
        <begin position="83"/>
        <end position="352"/>
    </location>
</feature>
<keyword evidence="4 6" id="KW-0732">Signal</keyword>
<dbReference type="PROSITE" id="PS50983">
    <property type="entry name" value="FE_B12_PBP"/>
    <property type="match status" value="1"/>
</dbReference>
<dbReference type="PROSITE" id="PS51257">
    <property type="entry name" value="PROKAR_LIPOPROTEIN"/>
    <property type="match status" value="1"/>
</dbReference>
<accession>A0A8J4M3W7</accession>
<dbReference type="Proteomes" id="UP000677918">
    <property type="component" value="Unassembled WGS sequence"/>
</dbReference>
<dbReference type="PRINTS" id="PR01715">
    <property type="entry name" value="FERRIBNDNGPP"/>
</dbReference>
<evidence type="ECO:0000313" key="9">
    <source>
        <dbReference type="Proteomes" id="UP000677918"/>
    </source>
</evidence>
<name>A0A8J4M3W7_9BACL</name>
<evidence type="ECO:0000256" key="1">
    <source>
        <dbReference type="ARBA" id="ARBA00004196"/>
    </source>
</evidence>